<protein>
    <recommendedName>
        <fullName evidence="10">L-threonylcarbamoyladenylate synthase</fullName>
        <ecNumber evidence="3">2.7.7.87</ecNumber>
    </recommendedName>
    <alternativeName>
        <fullName evidence="10">L-threonylcarbamoyladenylate synthase</fullName>
    </alternativeName>
</protein>
<keyword evidence="6" id="KW-0819">tRNA processing</keyword>
<dbReference type="Pfam" id="PF01300">
    <property type="entry name" value="Sua5_yciO_yrdC"/>
    <property type="match status" value="1"/>
</dbReference>
<keyword evidence="9" id="KW-0067">ATP-binding</keyword>
<dbReference type="Proteomes" id="UP000515856">
    <property type="component" value="Chromosome"/>
</dbReference>
<evidence type="ECO:0000256" key="10">
    <source>
        <dbReference type="ARBA" id="ARBA00029774"/>
    </source>
</evidence>
<gene>
    <name evidence="13" type="ORF">H9Q80_08195</name>
</gene>
<dbReference type="KEGG" id="ehn:H9Q80_08195"/>
<dbReference type="AlphaFoldDB" id="A0A7G9GTY7"/>
<evidence type="ECO:0000256" key="1">
    <source>
        <dbReference type="ARBA" id="ARBA00004496"/>
    </source>
</evidence>
<keyword evidence="7" id="KW-0548">Nucleotidyltransferase</keyword>
<accession>A0A7G9GTY7</accession>
<evidence type="ECO:0000256" key="8">
    <source>
        <dbReference type="ARBA" id="ARBA00022741"/>
    </source>
</evidence>
<dbReference type="PANTHER" id="PTHR17490:SF16">
    <property type="entry name" value="THREONYLCARBAMOYL-AMP SYNTHASE"/>
    <property type="match status" value="1"/>
</dbReference>
<dbReference type="EC" id="2.7.7.87" evidence="3"/>
<dbReference type="InterPro" id="IPR017945">
    <property type="entry name" value="DHBP_synth_RibB-like_a/b_dom"/>
</dbReference>
<dbReference type="Gene3D" id="3.90.870.10">
    <property type="entry name" value="DHBP synthase"/>
    <property type="match status" value="1"/>
</dbReference>
<evidence type="ECO:0000256" key="2">
    <source>
        <dbReference type="ARBA" id="ARBA00007663"/>
    </source>
</evidence>
<reference evidence="13 14" key="1">
    <citation type="submission" date="2020-08" db="EMBL/GenBank/DDBJ databases">
        <authorList>
            <person name="Liu C."/>
            <person name="Sun Q."/>
        </authorList>
    </citation>
    <scope>NUCLEOTIDE SEQUENCE [LARGE SCALE GENOMIC DNA]</scope>
    <source>
        <strain evidence="13 14">NSJ-61</strain>
    </source>
</reference>
<feature type="domain" description="YrdC-like" evidence="12">
    <location>
        <begin position="8"/>
        <end position="192"/>
    </location>
</feature>
<keyword evidence="4" id="KW-0963">Cytoplasm</keyword>
<comment type="catalytic activity">
    <reaction evidence="11">
        <text>L-threonine + hydrogencarbonate + ATP = L-threonylcarbamoyladenylate + diphosphate + H2O</text>
        <dbReference type="Rhea" id="RHEA:36407"/>
        <dbReference type="ChEBI" id="CHEBI:15377"/>
        <dbReference type="ChEBI" id="CHEBI:17544"/>
        <dbReference type="ChEBI" id="CHEBI:30616"/>
        <dbReference type="ChEBI" id="CHEBI:33019"/>
        <dbReference type="ChEBI" id="CHEBI:57926"/>
        <dbReference type="ChEBI" id="CHEBI:73682"/>
        <dbReference type="EC" id="2.7.7.87"/>
    </reaction>
</comment>
<evidence type="ECO:0000256" key="4">
    <source>
        <dbReference type="ARBA" id="ARBA00022490"/>
    </source>
</evidence>
<keyword evidence="14" id="KW-1185">Reference proteome</keyword>
<name>A0A7G9GTY7_9FIRM</name>
<sequence length="202" mass="22195">MNTIRFEKEDLEAVVELLKEGNVVAFPTDTVYGLGVIYENEEALEALKEAKGRPENKPIPTMVASLEQIETIAEVDDRARKLVNAFMPGAFTIILKKKDTLPDYITNGFDTVGIRMPDDPFVLEMIEKCEKPLLVTSANLSGEETGVNDEQVLSQLDGRIDAIVLGEAGGKVASTIVDMSKEEINIIRSGPIDEETILNTLK</sequence>
<evidence type="ECO:0000256" key="6">
    <source>
        <dbReference type="ARBA" id="ARBA00022694"/>
    </source>
</evidence>
<dbReference type="GO" id="GO:0061710">
    <property type="term" value="F:L-threonylcarbamoyladenylate synthase"/>
    <property type="evidence" value="ECO:0007669"/>
    <property type="project" value="UniProtKB-EC"/>
</dbReference>
<evidence type="ECO:0000313" key="13">
    <source>
        <dbReference type="EMBL" id="QNM14269.1"/>
    </source>
</evidence>
<keyword evidence="8" id="KW-0547">Nucleotide-binding</keyword>
<keyword evidence="5" id="KW-0808">Transferase</keyword>
<proteinExistence type="inferred from homology"/>
<organism evidence="13 14">
    <name type="scientific">[Eubacterium] hominis</name>
    <dbReference type="NCBI Taxonomy" id="2764325"/>
    <lineage>
        <taxon>Bacteria</taxon>
        <taxon>Bacillati</taxon>
        <taxon>Bacillota</taxon>
        <taxon>Erysipelotrichia</taxon>
        <taxon>Erysipelotrichales</taxon>
        <taxon>Erysipelotrichaceae</taxon>
        <taxon>Amedibacillus</taxon>
    </lineage>
</organism>
<dbReference type="GO" id="GO:0000049">
    <property type="term" value="F:tRNA binding"/>
    <property type="evidence" value="ECO:0007669"/>
    <property type="project" value="TreeGrafter"/>
</dbReference>
<evidence type="ECO:0000256" key="11">
    <source>
        <dbReference type="ARBA" id="ARBA00048366"/>
    </source>
</evidence>
<evidence type="ECO:0000259" key="12">
    <source>
        <dbReference type="PROSITE" id="PS51163"/>
    </source>
</evidence>
<comment type="subcellular location">
    <subcellularLocation>
        <location evidence="1">Cytoplasm</location>
    </subcellularLocation>
</comment>
<dbReference type="GO" id="GO:0003725">
    <property type="term" value="F:double-stranded RNA binding"/>
    <property type="evidence" value="ECO:0007669"/>
    <property type="project" value="InterPro"/>
</dbReference>
<evidence type="ECO:0000256" key="7">
    <source>
        <dbReference type="ARBA" id="ARBA00022695"/>
    </source>
</evidence>
<evidence type="ECO:0000256" key="5">
    <source>
        <dbReference type="ARBA" id="ARBA00022679"/>
    </source>
</evidence>
<evidence type="ECO:0000313" key="14">
    <source>
        <dbReference type="Proteomes" id="UP000515856"/>
    </source>
</evidence>
<dbReference type="PANTHER" id="PTHR17490">
    <property type="entry name" value="SUA5"/>
    <property type="match status" value="1"/>
</dbReference>
<dbReference type="GO" id="GO:0008033">
    <property type="term" value="P:tRNA processing"/>
    <property type="evidence" value="ECO:0007669"/>
    <property type="project" value="UniProtKB-KW"/>
</dbReference>
<dbReference type="PROSITE" id="PS51163">
    <property type="entry name" value="YRDC"/>
    <property type="match status" value="1"/>
</dbReference>
<dbReference type="GO" id="GO:0006450">
    <property type="term" value="P:regulation of translational fidelity"/>
    <property type="evidence" value="ECO:0007669"/>
    <property type="project" value="TreeGrafter"/>
</dbReference>
<dbReference type="EMBL" id="CP060636">
    <property type="protein sequence ID" value="QNM14269.1"/>
    <property type="molecule type" value="Genomic_DNA"/>
</dbReference>
<dbReference type="NCBIfam" id="TIGR00057">
    <property type="entry name" value="L-threonylcarbamoyladenylate synthase"/>
    <property type="match status" value="1"/>
</dbReference>
<dbReference type="GO" id="GO:0005524">
    <property type="term" value="F:ATP binding"/>
    <property type="evidence" value="ECO:0007669"/>
    <property type="project" value="UniProtKB-KW"/>
</dbReference>
<dbReference type="GO" id="GO:0005737">
    <property type="term" value="C:cytoplasm"/>
    <property type="evidence" value="ECO:0007669"/>
    <property type="project" value="UniProtKB-SubCell"/>
</dbReference>
<evidence type="ECO:0000256" key="9">
    <source>
        <dbReference type="ARBA" id="ARBA00022840"/>
    </source>
</evidence>
<dbReference type="SUPFAM" id="SSF55821">
    <property type="entry name" value="YrdC/RibB"/>
    <property type="match status" value="1"/>
</dbReference>
<evidence type="ECO:0000256" key="3">
    <source>
        <dbReference type="ARBA" id="ARBA00012584"/>
    </source>
</evidence>
<comment type="similarity">
    <text evidence="2">Belongs to the SUA5 family.</text>
</comment>
<dbReference type="InterPro" id="IPR050156">
    <property type="entry name" value="TC-AMP_synthase_SUA5"/>
</dbReference>
<dbReference type="InterPro" id="IPR006070">
    <property type="entry name" value="Sua5-like_dom"/>
</dbReference>